<dbReference type="KEGG" id="rin:ACS15_2201"/>
<reference evidence="1 2" key="1">
    <citation type="submission" date="2015-09" db="EMBL/GenBank/DDBJ databases">
        <authorList>
            <person name="Xu Y."/>
            <person name="Nagy A."/>
            <person name="Liu N.T."/>
            <person name="Nou X."/>
        </authorList>
    </citation>
    <scope>NUCLEOTIDE SEQUENCE [LARGE SCALE GENOMIC DNA]</scope>
    <source>
        <strain evidence="1 2">FC1138</strain>
    </source>
</reference>
<protein>
    <submittedName>
        <fullName evidence="1">Uncharacterized protein</fullName>
    </submittedName>
</protein>
<dbReference type="Proteomes" id="UP000077927">
    <property type="component" value="Chromosome 1"/>
</dbReference>
<name>A0AAC9BG08_9RALS</name>
<sequence>MRRPGRCRAEGRHQAGQCCEALSMSSPVRLMYRCKYAHCAHCAPCPRCPCMR</sequence>
<organism evidence="1 2">
    <name type="scientific">Ralstonia insidiosa</name>
    <dbReference type="NCBI Taxonomy" id="190721"/>
    <lineage>
        <taxon>Bacteria</taxon>
        <taxon>Pseudomonadati</taxon>
        <taxon>Pseudomonadota</taxon>
        <taxon>Betaproteobacteria</taxon>
        <taxon>Burkholderiales</taxon>
        <taxon>Burkholderiaceae</taxon>
        <taxon>Ralstonia</taxon>
    </lineage>
</organism>
<accession>A0AAC9BG08</accession>
<dbReference type="AlphaFoldDB" id="A0AAC9BG08"/>
<dbReference type="EMBL" id="CP012605">
    <property type="protein sequence ID" value="ANH72175.1"/>
    <property type="molecule type" value="Genomic_DNA"/>
</dbReference>
<evidence type="ECO:0000313" key="1">
    <source>
        <dbReference type="EMBL" id="ANH72175.1"/>
    </source>
</evidence>
<gene>
    <name evidence="1" type="ORF">ACS15_2201</name>
</gene>
<evidence type="ECO:0000313" key="2">
    <source>
        <dbReference type="Proteomes" id="UP000077927"/>
    </source>
</evidence>
<proteinExistence type="predicted"/>